<name>A0A7C8ZNW5_OPUST</name>
<protein>
    <submittedName>
        <fullName evidence="1">Uncharacterized protein</fullName>
    </submittedName>
</protein>
<dbReference type="AlphaFoldDB" id="A0A7C8ZNW5"/>
<dbReference type="EMBL" id="GISG01147383">
    <property type="protein sequence ID" value="MBA4646654.1"/>
    <property type="molecule type" value="Transcribed_RNA"/>
</dbReference>
<organism evidence="1">
    <name type="scientific">Opuntia streptacantha</name>
    <name type="common">Prickly pear cactus</name>
    <name type="synonym">Opuntia cardona</name>
    <dbReference type="NCBI Taxonomy" id="393608"/>
    <lineage>
        <taxon>Eukaryota</taxon>
        <taxon>Viridiplantae</taxon>
        <taxon>Streptophyta</taxon>
        <taxon>Embryophyta</taxon>
        <taxon>Tracheophyta</taxon>
        <taxon>Spermatophyta</taxon>
        <taxon>Magnoliopsida</taxon>
        <taxon>eudicotyledons</taxon>
        <taxon>Gunneridae</taxon>
        <taxon>Pentapetalae</taxon>
        <taxon>Caryophyllales</taxon>
        <taxon>Cactineae</taxon>
        <taxon>Cactaceae</taxon>
        <taxon>Opuntioideae</taxon>
        <taxon>Opuntia</taxon>
    </lineage>
</organism>
<reference evidence="1" key="2">
    <citation type="submission" date="2020-07" db="EMBL/GenBank/DDBJ databases">
        <authorList>
            <person name="Vera ALvarez R."/>
            <person name="Arias-Moreno D.M."/>
            <person name="Jimenez-Jacinto V."/>
            <person name="Jimenez-Bremont J.F."/>
            <person name="Swaminathan K."/>
            <person name="Moose S.P."/>
            <person name="Guerrero-Gonzalez M.L."/>
            <person name="Marino-Ramirez L."/>
            <person name="Landsman D."/>
            <person name="Rodriguez-Kessler M."/>
            <person name="Delgado-Sanchez P."/>
        </authorList>
    </citation>
    <scope>NUCLEOTIDE SEQUENCE</scope>
    <source>
        <tissue evidence="1">Cladode</tissue>
    </source>
</reference>
<proteinExistence type="predicted"/>
<sequence>MMSPAPICSKRKLDMLTPYLCRKRWSCEKIAEQVAGTLLWPSIAYRVVGGVLATRKTLDEWETVDKSLGSCHSYRILSTPRCTTNRFAQIGIRYFSVPIL</sequence>
<accession>A0A7C8ZNW5</accession>
<dbReference type="EMBL" id="GISG01147382">
    <property type="protein sequence ID" value="MBA4646653.1"/>
    <property type="molecule type" value="Transcribed_RNA"/>
</dbReference>
<evidence type="ECO:0000313" key="1">
    <source>
        <dbReference type="EMBL" id="MBA4646653.1"/>
    </source>
</evidence>
<reference evidence="1" key="1">
    <citation type="journal article" date="2013" name="J. Plant Res.">
        <title>Effect of fungi and light on seed germination of three Opuntia species from semiarid lands of central Mexico.</title>
        <authorList>
            <person name="Delgado-Sanchez P."/>
            <person name="Jimenez-Bremont J.F."/>
            <person name="Guerrero-Gonzalez Mde L."/>
            <person name="Flores J."/>
        </authorList>
    </citation>
    <scope>NUCLEOTIDE SEQUENCE</scope>
    <source>
        <tissue evidence="1">Cladode</tissue>
    </source>
</reference>